<dbReference type="SUPFAM" id="SSF50118">
    <property type="entry name" value="Cell growth inhibitor/plasmid maintenance toxic component"/>
    <property type="match status" value="1"/>
</dbReference>
<dbReference type="RefSeq" id="WP_184174515.1">
    <property type="nucleotide sequence ID" value="NZ_JACHGF010000003.1"/>
</dbReference>
<keyword evidence="1" id="KW-0378">Hydrolase</keyword>
<dbReference type="EMBL" id="JACHGF010000003">
    <property type="protein sequence ID" value="MBB5284595.1"/>
    <property type="molecule type" value="Genomic_DNA"/>
</dbReference>
<dbReference type="Gene3D" id="2.30.30.110">
    <property type="match status" value="1"/>
</dbReference>
<reference evidence="1 2" key="1">
    <citation type="submission" date="2020-08" db="EMBL/GenBank/DDBJ databases">
        <title>Genomic Encyclopedia of Type Strains, Phase IV (KMG-IV): sequencing the most valuable type-strain genomes for metagenomic binning, comparative biology and taxonomic classification.</title>
        <authorList>
            <person name="Goeker M."/>
        </authorList>
    </citation>
    <scope>NUCLEOTIDE SEQUENCE [LARGE SCALE GENOMIC DNA]</scope>
    <source>
        <strain evidence="1 2">DSM 105074</strain>
    </source>
</reference>
<dbReference type="Proteomes" id="UP000557307">
    <property type="component" value="Unassembled WGS sequence"/>
</dbReference>
<keyword evidence="2" id="KW-1185">Reference proteome</keyword>
<organism evidence="1 2">
    <name type="scientific">Rhabdobacter roseus</name>
    <dbReference type="NCBI Taxonomy" id="1655419"/>
    <lineage>
        <taxon>Bacteria</taxon>
        <taxon>Pseudomonadati</taxon>
        <taxon>Bacteroidota</taxon>
        <taxon>Cytophagia</taxon>
        <taxon>Cytophagales</taxon>
        <taxon>Cytophagaceae</taxon>
        <taxon>Rhabdobacter</taxon>
    </lineage>
</organism>
<dbReference type="InterPro" id="IPR011067">
    <property type="entry name" value="Plasmid_toxin/cell-grow_inhib"/>
</dbReference>
<dbReference type="Pfam" id="PF02452">
    <property type="entry name" value="PemK_toxin"/>
    <property type="match status" value="1"/>
</dbReference>
<dbReference type="GO" id="GO:0003677">
    <property type="term" value="F:DNA binding"/>
    <property type="evidence" value="ECO:0007669"/>
    <property type="project" value="InterPro"/>
</dbReference>
<dbReference type="GO" id="GO:0016787">
    <property type="term" value="F:hydrolase activity"/>
    <property type="evidence" value="ECO:0007669"/>
    <property type="project" value="UniProtKB-KW"/>
</dbReference>
<protein>
    <submittedName>
        <fullName evidence="1">mRNA interferase MazF</fullName>
        <ecNumber evidence="1">3.1.-.-</ecNumber>
    </submittedName>
</protein>
<evidence type="ECO:0000313" key="2">
    <source>
        <dbReference type="Proteomes" id="UP000557307"/>
    </source>
</evidence>
<evidence type="ECO:0000313" key="1">
    <source>
        <dbReference type="EMBL" id="MBB5284595.1"/>
    </source>
</evidence>
<dbReference type="AlphaFoldDB" id="A0A840TNU1"/>
<dbReference type="InterPro" id="IPR003477">
    <property type="entry name" value="PemK-like"/>
</dbReference>
<gene>
    <name evidence="1" type="ORF">HNQ92_002738</name>
</gene>
<dbReference type="EC" id="3.1.-.-" evidence="1"/>
<accession>A0A840TNU1</accession>
<proteinExistence type="predicted"/>
<sequence length="107" mass="11987">MKKGDIVLIPFPFTDLTGQKKRPALVLVTTSTDITVAFITSQVKWQEEYDLKLDPNPENGLKKASLVRLSKIATLDHDLVIGRLGTLPARDTDLLNKKLIKLFKLDT</sequence>
<comment type="caution">
    <text evidence="1">The sequence shown here is derived from an EMBL/GenBank/DDBJ whole genome shotgun (WGS) entry which is preliminary data.</text>
</comment>
<name>A0A840TNU1_9BACT</name>